<dbReference type="PROSITE" id="PS51099">
    <property type="entry name" value="PTS_EIIB_TYPE_2"/>
    <property type="match status" value="1"/>
</dbReference>
<dbReference type="PANTHER" id="PTHR30505:SF0">
    <property type="entry name" value="FRUCTOSE-LIKE PTS SYSTEM EIIBC COMPONENT-RELATED"/>
    <property type="match status" value="1"/>
</dbReference>
<name>A0A097QXS5_HAFAL</name>
<comment type="catalytic activity">
    <reaction evidence="1">
        <text>D-fructose(out) + N(pros)-phospho-L-histidyl-[protein] = D-fructose 1-phosphate(in) + L-histidyl-[protein]</text>
        <dbReference type="Rhea" id="RHEA:49252"/>
        <dbReference type="Rhea" id="RHEA-COMP:9745"/>
        <dbReference type="Rhea" id="RHEA-COMP:9746"/>
        <dbReference type="ChEBI" id="CHEBI:29979"/>
        <dbReference type="ChEBI" id="CHEBI:37721"/>
        <dbReference type="ChEBI" id="CHEBI:58674"/>
        <dbReference type="ChEBI" id="CHEBI:64837"/>
        <dbReference type="EC" id="2.7.1.202"/>
    </reaction>
</comment>
<dbReference type="RefSeq" id="WP_025802200.1">
    <property type="nucleotide sequence ID" value="NZ_CP009706.1"/>
</dbReference>
<evidence type="ECO:0000256" key="1">
    <source>
        <dbReference type="ARBA" id="ARBA00001401"/>
    </source>
</evidence>
<dbReference type="PATRIC" id="fig|1453496.5.peg.395"/>
<dbReference type="GO" id="GO:0090563">
    <property type="term" value="F:protein-phosphocysteine-sugar phosphotransferase activity"/>
    <property type="evidence" value="ECO:0007669"/>
    <property type="project" value="TreeGrafter"/>
</dbReference>
<dbReference type="InterPro" id="IPR003353">
    <property type="entry name" value="PTS_IIB_fruc"/>
</dbReference>
<dbReference type="NCBIfam" id="TIGR00829">
    <property type="entry name" value="FRU"/>
    <property type="match status" value="1"/>
</dbReference>
<dbReference type="InterPro" id="IPR013011">
    <property type="entry name" value="PTS_EIIB_2"/>
</dbReference>
<dbReference type="CDD" id="cd05569">
    <property type="entry name" value="PTS_IIB_fructose"/>
    <property type="match status" value="1"/>
</dbReference>
<keyword evidence="3" id="KW-0813">Transport</keyword>
<accession>A0A097QXS5</accession>
<evidence type="ECO:0000256" key="7">
    <source>
        <dbReference type="ARBA" id="ARBA00022683"/>
    </source>
</evidence>
<dbReference type="Pfam" id="PF02302">
    <property type="entry name" value="PTS_IIB"/>
    <property type="match status" value="1"/>
</dbReference>
<proteinExistence type="predicted"/>
<evidence type="ECO:0000313" key="10">
    <source>
        <dbReference type="EMBL" id="AIU71279.1"/>
    </source>
</evidence>
<dbReference type="SUPFAM" id="SSF52794">
    <property type="entry name" value="PTS system IIB component-like"/>
    <property type="match status" value="1"/>
</dbReference>
<gene>
    <name evidence="10" type="ORF">AT03_01985</name>
</gene>
<keyword evidence="11" id="KW-1185">Reference proteome</keyword>
<evidence type="ECO:0000259" key="9">
    <source>
        <dbReference type="PROSITE" id="PS51099"/>
    </source>
</evidence>
<reference evidence="10 11" key="1">
    <citation type="journal article" date="2014" name="Gut Pathog.">
        <title>Gene clusters of Hafnia alvei strain FB1 important in survival and pathogenesis: a draft genome perspective.</title>
        <authorList>
            <person name="Tan J.Y."/>
            <person name="Yin W.F."/>
            <person name="Chan K.G."/>
        </authorList>
    </citation>
    <scope>NUCLEOTIDE SEQUENCE [LARGE SCALE GENOMIC DNA]</scope>
    <source>
        <strain evidence="10 11">FB1</strain>
    </source>
</reference>
<dbReference type="eggNOG" id="COG1445">
    <property type="taxonomic scope" value="Bacteria"/>
</dbReference>
<evidence type="ECO:0000256" key="6">
    <source>
        <dbReference type="ARBA" id="ARBA00022679"/>
    </source>
</evidence>
<feature type="domain" description="PTS EIIB type-2" evidence="9">
    <location>
        <begin position="5"/>
        <end position="101"/>
    </location>
</feature>
<keyword evidence="6 10" id="KW-0808">Transferase</keyword>
<dbReference type="Proteomes" id="UP000029986">
    <property type="component" value="Chromosome"/>
</dbReference>
<dbReference type="PANTHER" id="PTHR30505">
    <property type="entry name" value="FRUCTOSE-LIKE PERMEASE"/>
    <property type="match status" value="1"/>
</dbReference>
<dbReference type="EC" id="2.7.1.202" evidence="2"/>
<evidence type="ECO:0000256" key="5">
    <source>
        <dbReference type="ARBA" id="ARBA00022597"/>
    </source>
</evidence>
<evidence type="ECO:0000256" key="3">
    <source>
        <dbReference type="ARBA" id="ARBA00022448"/>
    </source>
</evidence>
<dbReference type="GeneID" id="56889998"/>
<protein>
    <recommendedName>
        <fullName evidence="2">protein-N(pi)-phosphohistidine--D-fructose phosphotransferase</fullName>
        <ecNumber evidence="2">2.7.1.202</ecNumber>
    </recommendedName>
</protein>
<evidence type="ECO:0000313" key="11">
    <source>
        <dbReference type="Proteomes" id="UP000029986"/>
    </source>
</evidence>
<dbReference type="OrthoDB" id="9782569at2"/>
<dbReference type="HOGENOM" id="CLU_013155_2_2_6"/>
<dbReference type="Gene3D" id="3.40.50.2300">
    <property type="match status" value="1"/>
</dbReference>
<keyword evidence="7" id="KW-0598">Phosphotransferase system</keyword>
<evidence type="ECO:0000256" key="4">
    <source>
        <dbReference type="ARBA" id="ARBA00022553"/>
    </source>
</evidence>
<dbReference type="GO" id="GO:0016301">
    <property type="term" value="F:kinase activity"/>
    <property type="evidence" value="ECO:0007669"/>
    <property type="project" value="UniProtKB-KW"/>
</dbReference>
<keyword evidence="4" id="KW-0597">Phosphoprotein</keyword>
<dbReference type="KEGG" id="hav:AT03_01985"/>
<keyword evidence="8" id="KW-0418">Kinase</keyword>
<dbReference type="InterPro" id="IPR036095">
    <property type="entry name" value="PTS_EIIB-like_sf"/>
</dbReference>
<keyword evidence="5" id="KW-0762">Sugar transport</keyword>
<evidence type="ECO:0000256" key="2">
    <source>
        <dbReference type="ARBA" id="ARBA00012799"/>
    </source>
</evidence>
<sequence>MTIKLVAVTGCISGVAHTYMAAERLEKICQQEKWQVKIETQGALGIENLLSEHDVASADVVLLIADIELEGAERFTHCRCVHSSISTFLRFPERTLTAVKKIVTSPQETHINIA</sequence>
<dbReference type="NCBIfam" id="NF007747">
    <property type="entry name" value="PRK10427.1"/>
    <property type="match status" value="1"/>
</dbReference>
<organism evidence="10 11">
    <name type="scientific">Hafnia alvei FB1</name>
    <dbReference type="NCBI Taxonomy" id="1453496"/>
    <lineage>
        <taxon>Bacteria</taxon>
        <taxon>Pseudomonadati</taxon>
        <taxon>Pseudomonadota</taxon>
        <taxon>Gammaproteobacteria</taxon>
        <taxon>Enterobacterales</taxon>
        <taxon>Hafniaceae</taxon>
        <taxon>Hafnia</taxon>
    </lineage>
</organism>
<dbReference type="GO" id="GO:0005886">
    <property type="term" value="C:plasma membrane"/>
    <property type="evidence" value="ECO:0007669"/>
    <property type="project" value="TreeGrafter"/>
</dbReference>
<dbReference type="AlphaFoldDB" id="A0A097QXS5"/>
<dbReference type="EMBL" id="CP009706">
    <property type="protein sequence ID" value="AIU71279.1"/>
    <property type="molecule type" value="Genomic_DNA"/>
</dbReference>
<dbReference type="GO" id="GO:0022877">
    <property type="term" value="F:protein-N(PI)-phosphohistidine-fructose phosphotransferase system transporter activity"/>
    <property type="evidence" value="ECO:0007669"/>
    <property type="project" value="InterPro"/>
</dbReference>
<evidence type="ECO:0000256" key="8">
    <source>
        <dbReference type="ARBA" id="ARBA00022777"/>
    </source>
</evidence>
<dbReference type="GO" id="GO:0009401">
    <property type="term" value="P:phosphoenolpyruvate-dependent sugar phosphotransferase system"/>
    <property type="evidence" value="ECO:0007669"/>
    <property type="project" value="UniProtKB-KW"/>
</dbReference>
<dbReference type="InterPro" id="IPR003501">
    <property type="entry name" value="PTS_EIIB_2/3"/>
</dbReference>
<dbReference type="InterPro" id="IPR050864">
    <property type="entry name" value="Bacterial_PTS_Sugar_Transport"/>
</dbReference>